<reference evidence="2" key="3">
    <citation type="submission" date="2020-09" db="EMBL/GenBank/DDBJ databases">
        <authorList>
            <person name="Sun Q."/>
            <person name="Zhou Y."/>
        </authorList>
    </citation>
    <scope>NUCLEOTIDE SEQUENCE</scope>
    <source>
        <strain evidence="2">CGMCC 4.7206</strain>
    </source>
</reference>
<reference evidence="1 4" key="2">
    <citation type="journal article" date="2019" name="Int. J. Syst. Evol. Microbiol.">
        <title>The Global Catalogue of Microorganisms (GCM) 10K type strain sequencing project: providing services to taxonomists for standard genome sequencing and annotation.</title>
        <authorList>
            <consortium name="The Broad Institute Genomics Platform"/>
            <consortium name="The Broad Institute Genome Sequencing Center for Infectious Disease"/>
            <person name="Wu L."/>
            <person name="Ma J."/>
        </authorList>
    </citation>
    <scope>NUCLEOTIDE SEQUENCE [LARGE SCALE GENOMIC DNA]</scope>
    <source>
        <strain evidence="1 4">JCM 10664</strain>
    </source>
</reference>
<evidence type="ECO:0000313" key="3">
    <source>
        <dbReference type="Proteomes" id="UP000597989"/>
    </source>
</evidence>
<evidence type="ECO:0000313" key="4">
    <source>
        <dbReference type="Proteomes" id="UP001500220"/>
    </source>
</evidence>
<evidence type="ECO:0000313" key="1">
    <source>
        <dbReference type="EMBL" id="GAA0535138.1"/>
    </source>
</evidence>
<dbReference type="EMBL" id="BAAAHC010000018">
    <property type="protein sequence ID" value="GAA0535138.1"/>
    <property type="molecule type" value="Genomic_DNA"/>
</dbReference>
<comment type="caution">
    <text evidence="2">The sequence shown here is derived from an EMBL/GenBank/DDBJ whole genome shotgun (WGS) entry which is preliminary data.</text>
</comment>
<dbReference type="Proteomes" id="UP001500220">
    <property type="component" value="Unassembled WGS sequence"/>
</dbReference>
<dbReference type="Proteomes" id="UP000597989">
    <property type="component" value="Unassembled WGS sequence"/>
</dbReference>
<evidence type="ECO:0000313" key="2">
    <source>
        <dbReference type="EMBL" id="GGJ05435.1"/>
    </source>
</evidence>
<reference evidence="2 3" key="1">
    <citation type="journal article" date="2014" name="Int. J. Syst. Evol. Microbiol.">
        <title>Complete genome sequence of Corynebacterium casei LMG S-19264T (=DSM 44701T), isolated from a smear-ripened cheese.</title>
        <authorList>
            <consortium name="US DOE Joint Genome Institute (JGI-PGF)"/>
            <person name="Walter F."/>
            <person name="Albersmeier A."/>
            <person name="Kalinowski J."/>
            <person name="Ruckert C."/>
        </authorList>
    </citation>
    <scope>NUCLEOTIDE SEQUENCE [LARGE SCALE GENOMIC DNA]</scope>
    <source>
        <strain evidence="2 3">CGMCC 4.7206</strain>
    </source>
</reference>
<dbReference type="AlphaFoldDB" id="A0A917KB71"/>
<protein>
    <submittedName>
        <fullName evidence="2">Uncharacterized protein</fullName>
    </submittedName>
</protein>
<sequence>MARNQHALRTVPGTGGDTELAALELARRAASSNVGSTTLAHLEAIVDDLATAYPVTPPGELASRLRTRALCQ</sequence>
<dbReference type="EMBL" id="BMMT01000025">
    <property type="protein sequence ID" value="GGJ05435.1"/>
    <property type="molecule type" value="Genomic_DNA"/>
</dbReference>
<name>A0A917KB71_9PSEU</name>
<organism evidence="2 3">
    <name type="scientific">Saccharopolyspora thermophila</name>
    <dbReference type="NCBI Taxonomy" id="89367"/>
    <lineage>
        <taxon>Bacteria</taxon>
        <taxon>Bacillati</taxon>
        <taxon>Actinomycetota</taxon>
        <taxon>Actinomycetes</taxon>
        <taxon>Pseudonocardiales</taxon>
        <taxon>Pseudonocardiaceae</taxon>
        <taxon>Saccharopolyspora</taxon>
    </lineage>
</organism>
<gene>
    <name evidence="1" type="ORF">GCM10009545_42150</name>
    <name evidence="2" type="ORF">GCM10011581_48160</name>
</gene>
<reference evidence="1" key="4">
    <citation type="submission" date="2023-12" db="EMBL/GenBank/DDBJ databases">
        <authorList>
            <person name="Sun Q."/>
            <person name="Inoue M."/>
        </authorList>
    </citation>
    <scope>NUCLEOTIDE SEQUENCE</scope>
    <source>
        <strain evidence="1">JCM 10664</strain>
    </source>
</reference>
<proteinExistence type="predicted"/>
<accession>A0A917KB71</accession>
<keyword evidence="4" id="KW-1185">Reference proteome</keyword>